<dbReference type="EMBL" id="JAUEPR010000037">
    <property type="protein sequence ID" value="KAK0472857.1"/>
    <property type="molecule type" value="Genomic_DNA"/>
</dbReference>
<accession>A0AA39TXM0</accession>
<protein>
    <submittedName>
        <fullName evidence="1">Uncharacterized protein</fullName>
    </submittedName>
</protein>
<proteinExistence type="predicted"/>
<gene>
    <name evidence="1" type="ORF">IW261DRAFT_1343142</name>
</gene>
<keyword evidence="2" id="KW-1185">Reference proteome</keyword>
<evidence type="ECO:0000313" key="2">
    <source>
        <dbReference type="Proteomes" id="UP001175227"/>
    </source>
</evidence>
<dbReference type="Proteomes" id="UP001175227">
    <property type="component" value="Unassembled WGS sequence"/>
</dbReference>
<evidence type="ECO:0000313" key="1">
    <source>
        <dbReference type="EMBL" id="KAK0472857.1"/>
    </source>
</evidence>
<sequence>MAKDHEICGKGMQNFMYTPHYHEFLHIVHSISPQTYRQLGLEVKTEDSHSIQRHMNSRPCFPLGIQERTYQFVADYISDYKYPASAPLGLSVDDTKLFAMLQPILDKTKSNAGEWYLVGNIGNTPIKIPDMAALDEFMQEADKYEKATKVSSPVGASDTISGVPPLAVAILPISAKIKAPKLAELQIDLMKGLISQGYHIVSNASDGTAVEQDCQ</sequence>
<dbReference type="AlphaFoldDB" id="A0AA39TXM0"/>
<comment type="caution">
    <text evidence="1">The sequence shown here is derived from an EMBL/GenBank/DDBJ whole genome shotgun (WGS) entry which is preliminary data.</text>
</comment>
<organism evidence="1 2">
    <name type="scientific">Armillaria novae-zelandiae</name>
    <dbReference type="NCBI Taxonomy" id="153914"/>
    <lineage>
        <taxon>Eukaryota</taxon>
        <taxon>Fungi</taxon>
        <taxon>Dikarya</taxon>
        <taxon>Basidiomycota</taxon>
        <taxon>Agaricomycotina</taxon>
        <taxon>Agaricomycetes</taxon>
        <taxon>Agaricomycetidae</taxon>
        <taxon>Agaricales</taxon>
        <taxon>Marasmiineae</taxon>
        <taxon>Physalacriaceae</taxon>
        <taxon>Armillaria</taxon>
    </lineage>
</organism>
<reference evidence="1" key="1">
    <citation type="submission" date="2023-06" db="EMBL/GenBank/DDBJ databases">
        <authorList>
            <consortium name="Lawrence Berkeley National Laboratory"/>
            <person name="Ahrendt S."/>
            <person name="Sahu N."/>
            <person name="Indic B."/>
            <person name="Wong-Bajracharya J."/>
            <person name="Merenyi Z."/>
            <person name="Ke H.-M."/>
            <person name="Monk M."/>
            <person name="Kocsube S."/>
            <person name="Drula E."/>
            <person name="Lipzen A."/>
            <person name="Balint B."/>
            <person name="Henrissat B."/>
            <person name="Andreopoulos B."/>
            <person name="Martin F.M."/>
            <person name="Harder C.B."/>
            <person name="Rigling D."/>
            <person name="Ford K.L."/>
            <person name="Foster G.D."/>
            <person name="Pangilinan J."/>
            <person name="Papanicolaou A."/>
            <person name="Barry K."/>
            <person name="LaButti K."/>
            <person name="Viragh M."/>
            <person name="Koriabine M."/>
            <person name="Yan M."/>
            <person name="Riley R."/>
            <person name="Champramary S."/>
            <person name="Plett K.L."/>
            <person name="Tsai I.J."/>
            <person name="Slot J."/>
            <person name="Sipos G."/>
            <person name="Plett J."/>
            <person name="Nagy L.G."/>
            <person name="Grigoriev I.V."/>
        </authorList>
    </citation>
    <scope>NUCLEOTIDE SEQUENCE</scope>
    <source>
        <strain evidence="1">ICMP 16352</strain>
    </source>
</reference>
<name>A0AA39TXM0_9AGAR</name>